<dbReference type="FunFam" id="2.70.150.10:FF:000008">
    <property type="entry name" value="Calcium-transporting ATPase"/>
    <property type="match status" value="1"/>
</dbReference>
<dbReference type="GO" id="GO:0016020">
    <property type="term" value="C:membrane"/>
    <property type="evidence" value="ECO:0007669"/>
    <property type="project" value="InterPro"/>
</dbReference>
<evidence type="ECO:0000256" key="11">
    <source>
        <dbReference type="ARBA" id="ARBA00022989"/>
    </source>
</evidence>
<comment type="caution">
    <text evidence="18">The sequence shown here is derived from an EMBL/GenBank/DDBJ whole genome shotgun (WGS) entry which is preliminary data.</text>
</comment>
<sequence length="944" mass="103082">MTSPAAPSHHTPSASFARQTPEEAGIKLETDLTRGLTTQEANHRRQLHGLNEFEVEDDEKLIVKFLKSFYENPLILLLLASAVVSLFMGQKDDAISITLAILIVVTVAFVQEYRSEKSLEALNKLVPHSCHVIRDDLQTTSLASQLVPGDVVKFGIGDRIPADCRLITAVDLEIDESNLTGENKPCKKHTLAITDDAYTELAITERRNIAFMGTLVRNGHGTGVVVGTSKHTEFGVVFCMMQEVEVRKTPLQMSMDDLGKQLSMLSFIIIGVIVLIGIFQGRLWLEMMTIGVSLAVAAIPEGLPIVVTVTLALGVLRMANRKAIIKKLPSVETLGSVNVVCADKTGTLTMNQMTVTKLFTLAEGFPVDLDDSRVVDVDVHAGLRRLVQVGNLCNNAFMDEHGKWIGQPTDIALIELLKDFNLEDERLVYERIFEFPFNSDQKFMHVRCAPLPTDNSHGGPKHGVTRQTAAHAIEATNSQSGSHGTIFFKGAIEPVLERCTTYYRTEHSQPTMDAAAKDRVMAQVNEMANQGLRVLAMAYGSDLERLTFAGFVAMHDPPRPGVEESIRTLVGSGVKVVMITGDADATAISIARRLGFPLNPGRQSCMTGAEVESMTERQLQEAIGSISVFARTTPKHKMAIVSAFQAKGCIVAMTGDGVNDAPALKLADIGISMGHSGTDVAKEAADMILVDDDFSTILGAVEEGKSIFYNIQNFLTFQLSTSIAALTLIAVSTLFGLENPLNAMQILWINILMDGPPAQSLGVEPVDEDVMKKPPRARDAKILTPLLIRRVLTSAAIIVAGTMFVYVHEMTDGAVTARDTTMTFTTFVFFDMFNALACRSEKKSAFQIGLTTNRMFNLSVVGSIVGQMLVVYMPFLQAVFQTEALSFTDLLGLVLLTSSVFWVEEGRKFVRRTGKDKLRGSGVVPRPSGFRRLANDDGETYDIV</sequence>
<dbReference type="InterPro" id="IPR001757">
    <property type="entry name" value="P_typ_ATPase"/>
</dbReference>
<evidence type="ECO:0000256" key="3">
    <source>
        <dbReference type="ARBA" id="ARBA00022448"/>
    </source>
</evidence>
<feature type="compositionally biased region" description="Polar residues" evidence="15">
    <location>
        <begin position="1"/>
        <end position="18"/>
    </location>
</feature>
<dbReference type="SUPFAM" id="SSF81653">
    <property type="entry name" value="Calcium ATPase, transduction domain A"/>
    <property type="match status" value="1"/>
</dbReference>
<dbReference type="InterPro" id="IPR006068">
    <property type="entry name" value="ATPase_P-typ_cation-transptr_C"/>
</dbReference>
<dbReference type="InterPro" id="IPR004014">
    <property type="entry name" value="ATPase_P-typ_cation-transptr_N"/>
</dbReference>
<evidence type="ECO:0000313" key="18">
    <source>
        <dbReference type="EMBL" id="KAG0268158.1"/>
    </source>
</evidence>
<dbReference type="SFLD" id="SFLDF00027">
    <property type="entry name" value="p-type_atpase"/>
    <property type="match status" value="1"/>
</dbReference>
<dbReference type="Pfam" id="PF00689">
    <property type="entry name" value="Cation_ATPase_C"/>
    <property type="match status" value="1"/>
</dbReference>
<comment type="similarity">
    <text evidence="14">Belongs to the cation transport ATPase (P-type) (TC 3.A.3) family.</text>
</comment>
<dbReference type="SUPFAM" id="SSF56784">
    <property type="entry name" value="HAD-like"/>
    <property type="match status" value="1"/>
</dbReference>
<reference evidence="18" key="1">
    <citation type="journal article" date="2020" name="Fungal Divers.">
        <title>Resolving the Mortierellaceae phylogeny through synthesis of multi-gene phylogenetics and phylogenomics.</title>
        <authorList>
            <person name="Vandepol N."/>
            <person name="Liber J."/>
            <person name="Desiro A."/>
            <person name="Na H."/>
            <person name="Kennedy M."/>
            <person name="Barry K."/>
            <person name="Grigoriev I.V."/>
            <person name="Miller A.N."/>
            <person name="O'Donnell K."/>
            <person name="Stajich J.E."/>
            <person name="Bonito G."/>
        </authorList>
    </citation>
    <scope>NUCLEOTIDE SEQUENCE</scope>
    <source>
        <strain evidence="18">BC1065</strain>
    </source>
</reference>
<keyword evidence="19" id="KW-1185">Reference proteome</keyword>
<evidence type="ECO:0000256" key="14">
    <source>
        <dbReference type="ARBA" id="ARBA00038148"/>
    </source>
</evidence>
<dbReference type="Pfam" id="PF13246">
    <property type="entry name" value="Cation_ATPase"/>
    <property type="match status" value="2"/>
</dbReference>
<dbReference type="InterPro" id="IPR036412">
    <property type="entry name" value="HAD-like_sf"/>
</dbReference>
<feature type="domain" description="Cation-transporting P-type ATPase N-terminal" evidence="17">
    <location>
        <begin position="15"/>
        <end position="90"/>
    </location>
</feature>
<dbReference type="Gene3D" id="3.40.50.1000">
    <property type="entry name" value="HAD superfamily/HAD-like"/>
    <property type="match status" value="1"/>
</dbReference>
<dbReference type="GO" id="GO:0016887">
    <property type="term" value="F:ATP hydrolysis activity"/>
    <property type="evidence" value="ECO:0007669"/>
    <property type="project" value="InterPro"/>
</dbReference>
<dbReference type="InterPro" id="IPR023298">
    <property type="entry name" value="ATPase_P-typ_TM_dom_sf"/>
</dbReference>
<proteinExistence type="inferred from homology"/>
<keyword evidence="8" id="KW-0106">Calcium</keyword>
<comment type="subcellular location">
    <subcellularLocation>
        <location evidence="1">Endomembrane system</location>
        <topology evidence="1">Multi-pass membrane protein</topology>
    </subcellularLocation>
</comment>
<dbReference type="SUPFAM" id="SSF81660">
    <property type="entry name" value="Metal cation-transporting ATPase, ATP-binding domain N"/>
    <property type="match status" value="1"/>
</dbReference>
<dbReference type="AlphaFoldDB" id="A0A9P6UAR9"/>
<evidence type="ECO:0000256" key="6">
    <source>
        <dbReference type="ARBA" id="ARBA00022692"/>
    </source>
</evidence>
<evidence type="ECO:0000256" key="15">
    <source>
        <dbReference type="SAM" id="MobiDB-lite"/>
    </source>
</evidence>
<dbReference type="Proteomes" id="UP000807716">
    <property type="component" value="Unassembled WGS sequence"/>
</dbReference>
<keyword evidence="3" id="KW-0813">Transport</keyword>
<feature type="transmembrane region" description="Helical" evidence="16">
    <location>
        <begin position="69"/>
        <end position="88"/>
    </location>
</feature>
<dbReference type="InterPro" id="IPR044492">
    <property type="entry name" value="P_typ_ATPase_HD_dom"/>
</dbReference>
<evidence type="ECO:0000313" key="19">
    <source>
        <dbReference type="Proteomes" id="UP000807716"/>
    </source>
</evidence>
<dbReference type="InterPro" id="IPR023299">
    <property type="entry name" value="ATPase_P-typ_cyto_dom_N"/>
</dbReference>
<keyword evidence="6 16" id="KW-0812">Transmembrane</keyword>
<dbReference type="Gene3D" id="3.40.1110.10">
    <property type="entry name" value="Calcium-transporting ATPase, cytoplasmic domain N"/>
    <property type="match status" value="1"/>
</dbReference>
<dbReference type="InterPro" id="IPR023214">
    <property type="entry name" value="HAD_sf"/>
</dbReference>
<feature type="transmembrane region" description="Helical" evidence="16">
    <location>
        <begin position="884"/>
        <end position="903"/>
    </location>
</feature>
<dbReference type="GO" id="GO:0012505">
    <property type="term" value="C:endomembrane system"/>
    <property type="evidence" value="ECO:0007669"/>
    <property type="project" value="UniProtKB-SubCell"/>
</dbReference>
<feature type="transmembrane region" description="Helical" evidence="16">
    <location>
        <begin position="290"/>
        <end position="316"/>
    </location>
</feature>
<dbReference type="Pfam" id="PF00690">
    <property type="entry name" value="Cation_ATPase_N"/>
    <property type="match status" value="1"/>
</dbReference>
<evidence type="ECO:0000256" key="1">
    <source>
        <dbReference type="ARBA" id="ARBA00004127"/>
    </source>
</evidence>
<evidence type="ECO:0000256" key="8">
    <source>
        <dbReference type="ARBA" id="ARBA00022837"/>
    </source>
</evidence>
<feature type="transmembrane region" description="Helical" evidence="16">
    <location>
        <begin position="94"/>
        <end position="110"/>
    </location>
</feature>
<gene>
    <name evidence="18" type="primary">PMR1</name>
    <name evidence="18" type="ORF">DFQ27_007389</name>
</gene>
<dbReference type="SUPFAM" id="SSF81665">
    <property type="entry name" value="Calcium ATPase, transmembrane domain M"/>
    <property type="match status" value="1"/>
</dbReference>
<feature type="transmembrane region" description="Helical" evidence="16">
    <location>
        <begin position="786"/>
        <end position="808"/>
    </location>
</feature>
<dbReference type="Pfam" id="PF00122">
    <property type="entry name" value="E1-E2_ATPase"/>
    <property type="match status" value="1"/>
</dbReference>
<feature type="region of interest" description="Disordered" evidence="15">
    <location>
        <begin position="1"/>
        <end position="20"/>
    </location>
</feature>
<dbReference type="PROSITE" id="PS00154">
    <property type="entry name" value="ATPASE_E1_E2"/>
    <property type="match status" value="1"/>
</dbReference>
<evidence type="ECO:0000259" key="17">
    <source>
        <dbReference type="SMART" id="SM00831"/>
    </source>
</evidence>
<dbReference type="InterPro" id="IPR059000">
    <property type="entry name" value="ATPase_P-type_domA"/>
</dbReference>
<keyword evidence="9" id="KW-0067">ATP-binding</keyword>
<dbReference type="Gene3D" id="1.20.1110.10">
    <property type="entry name" value="Calcium-transporting ATPase, transmembrane domain"/>
    <property type="match status" value="1"/>
</dbReference>
<dbReference type="SFLD" id="SFLDS00003">
    <property type="entry name" value="Haloacid_Dehalogenase"/>
    <property type="match status" value="1"/>
</dbReference>
<evidence type="ECO:0000256" key="7">
    <source>
        <dbReference type="ARBA" id="ARBA00022741"/>
    </source>
</evidence>
<keyword evidence="12" id="KW-0406">Ion transport</keyword>
<dbReference type="PRINTS" id="PR00119">
    <property type="entry name" value="CATATPASE"/>
</dbReference>
<evidence type="ECO:0000256" key="13">
    <source>
        <dbReference type="ARBA" id="ARBA00023136"/>
    </source>
</evidence>
<dbReference type="GO" id="GO:0005524">
    <property type="term" value="F:ATP binding"/>
    <property type="evidence" value="ECO:0007669"/>
    <property type="project" value="UniProtKB-KW"/>
</dbReference>
<dbReference type="EC" id="7.2.2.10" evidence="2"/>
<evidence type="ECO:0000256" key="5">
    <source>
        <dbReference type="ARBA" id="ARBA00022568"/>
    </source>
</evidence>
<dbReference type="EMBL" id="JAAAJB010000058">
    <property type="protein sequence ID" value="KAG0268158.1"/>
    <property type="molecule type" value="Genomic_DNA"/>
</dbReference>
<dbReference type="PANTHER" id="PTHR42861">
    <property type="entry name" value="CALCIUM-TRANSPORTING ATPASE"/>
    <property type="match status" value="1"/>
</dbReference>
<accession>A0A9P6UAR9</accession>
<protein>
    <recommendedName>
        <fullName evidence="2">P-type Ca(2+) transporter</fullName>
        <ecNumber evidence="2">7.2.2.10</ecNumber>
    </recommendedName>
</protein>
<evidence type="ECO:0000256" key="16">
    <source>
        <dbReference type="SAM" id="Phobius"/>
    </source>
</evidence>
<dbReference type="SFLD" id="SFLDG00002">
    <property type="entry name" value="C1.7:_P-type_atpase_like"/>
    <property type="match status" value="1"/>
</dbReference>
<evidence type="ECO:0000256" key="2">
    <source>
        <dbReference type="ARBA" id="ARBA00012790"/>
    </source>
</evidence>
<keyword evidence="5" id="KW-0109">Calcium transport</keyword>
<dbReference type="Gene3D" id="2.70.150.10">
    <property type="entry name" value="Calcium-transporting ATPase, cytoplasmic transduction domain A"/>
    <property type="match status" value="1"/>
</dbReference>
<dbReference type="OrthoDB" id="3352408at2759"/>
<evidence type="ECO:0000256" key="10">
    <source>
        <dbReference type="ARBA" id="ARBA00022967"/>
    </source>
</evidence>
<keyword evidence="11 16" id="KW-1133">Transmembrane helix</keyword>
<keyword evidence="13 16" id="KW-0472">Membrane</keyword>
<dbReference type="PRINTS" id="PR00120">
    <property type="entry name" value="HATPASE"/>
</dbReference>
<dbReference type="FunFam" id="3.40.50.1000:FF:000028">
    <property type="entry name" value="Calcium-transporting P-type ATPase, putative"/>
    <property type="match status" value="1"/>
</dbReference>
<dbReference type="GO" id="GO:0005388">
    <property type="term" value="F:P-type calcium transporter activity"/>
    <property type="evidence" value="ECO:0007669"/>
    <property type="project" value="UniProtKB-EC"/>
</dbReference>
<dbReference type="InterPro" id="IPR018303">
    <property type="entry name" value="ATPase_P-typ_P_site"/>
</dbReference>
<dbReference type="InterPro" id="IPR008250">
    <property type="entry name" value="ATPase_P-typ_transduc_dom_A_sf"/>
</dbReference>
<keyword evidence="10" id="KW-1278">Translocase</keyword>
<organism evidence="18 19">
    <name type="scientific">Actinomortierella ambigua</name>
    <dbReference type="NCBI Taxonomy" id="1343610"/>
    <lineage>
        <taxon>Eukaryota</taxon>
        <taxon>Fungi</taxon>
        <taxon>Fungi incertae sedis</taxon>
        <taxon>Mucoromycota</taxon>
        <taxon>Mortierellomycotina</taxon>
        <taxon>Mortierellomycetes</taxon>
        <taxon>Mortierellales</taxon>
        <taxon>Mortierellaceae</taxon>
        <taxon>Actinomortierella</taxon>
    </lineage>
</organism>
<name>A0A9P6UAR9_9FUNG</name>
<feature type="transmembrane region" description="Helical" evidence="16">
    <location>
        <begin position="262"/>
        <end position="284"/>
    </location>
</feature>
<evidence type="ECO:0000256" key="9">
    <source>
        <dbReference type="ARBA" id="ARBA00022840"/>
    </source>
</evidence>
<feature type="transmembrane region" description="Helical" evidence="16">
    <location>
        <begin position="858"/>
        <end position="878"/>
    </location>
</feature>
<feature type="transmembrane region" description="Helical" evidence="16">
    <location>
        <begin position="820"/>
        <end position="837"/>
    </location>
</feature>
<dbReference type="SMART" id="SM00831">
    <property type="entry name" value="Cation_ATPase_N"/>
    <property type="match status" value="1"/>
</dbReference>
<evidence type="ECO:0000256" key="12">
    <source>
        <dbReference type="ARBA" id="ARBA00023065"/>
    </source>
</evidence>
<keyword evidence="4" id="KW-0597">Phosphoprotein</keyword>
<dbReference type="NCBIfam" id="TIGR01494">
    <property type="entry name" value="ATPase_P-type"/>
    <property type="match status" value="3"/>
</dbReference>
<evidence type="ECO:0000256" key="4">
    <source>
        <dbReference type="ARBA" id="ARBA00022553"/>
    </source>
</evidence>
<keyword evidence="7" id="KW-0547">Nucleotide-binding</keyword>